<dbReference type="EMBL" id="CADCXU010023063">
    <property type="protein sequence ID" value="CAB0010596.1"/>
    <property type="molecule type" value="Genomic_DNA"/>
</dbReference>
<evidence type="ECO:0000313" key="1">
    <source>
        <dbReference type="EMBL" id="CAB0010596.1"/>
    </source>
</evidence>
<evidence type="ECO:0000313" key="2">
    <source>
        <dbReference type="Proteomes" id="UP000479000"/>
    </source>
</evidence>
<gene>
    <name evidence="1" type="ORF">NTEN_LOCUS15637</name>
</gene>
<reference evidence="1 2" key="1">
    <citation type="submission" date="2020-02" db="EMBL/GenBank/DDBJ databases">
        <authorList>
            <person name="Ferguson B K."/>
        </authorList>
    </citation>
    <scope>NUCLEOTIDE SEQUENCE [LARGE SCALE GENOMIC DNA]</scope>
</reference>
<name>A0A6H5H486_9HEMI</name>
<protein>
    <submittedName>
        <fullName evidence="1">Uncharacterized protein</fullName>
    </submittedName>
</protein>
<dbReference type="Proteomes" id="UP000479000">
    <property type="component" value="Unassembled WGS sequence"/>
</dbReference>
<sequence>MNGDKRIKQEKIKGREITSCSMIGLREVPLDYCHDFSNDALRLHGRKRDSWLLVHCGGEEFLSNRDTYVIQVQDLSLWGFRSSWSWNIVHNASGYDESPRSYRAQRAQRPHYQVGLPTDGGCLRLFEPVKCEETLVRMDQTDVRAVLKIMGYNWPAGRKKQEAKKKNTLKKKWDTKALDALVDYIVQEEDELVSWWRRPYCLENVQQTLRQSCSRQVAGIT</sequence>
<accession>A0A6H5H486</accession>
<proteinExistence type="predicted"/>
<dbReference type="AlphaFoldDB" id="A0A6H5H486"/>
<organism evidence="1 2">
    <name type="scientific">Nesidiocoris tenuis</name>
    <dbReference type="NCBI Taxonomy" id="355587"/>
    <lineage>
        <taxon>Eukaryota</taxon>
        <taxon>Metazoa</taxon>
        <taxon>Ecdysozoa</taxon>
        <taxon>Arthropoda</taxon>
        <taxon>Hexapoda</taxon>
        <taxon>Insecta</taxon>
        <taxon>Pterygota</taxon>
        <taxon>Neoptera</taxon>
        <taxon>Paraneoptera</taxon>
        <taxon>Hemiptera</taxon>
        <taxon>Heteroptera</taxon>
        <taxon>Panheteroptera</taxon>
        <taxon>Cimicomorpha</taxon>
        <taxon>Miridae</taxon>
        <taxon>Dicyphina</taxon>
        <taxon>Nesidiocoris</taxon>
    </lineage>
</organism>
<keyword evidence="2" id="KW-1185">Reference proteome</keyword>
<dbReference type="OrthoDB" id="10628361at2759"/>